<accession>A0A098RY34</accession>
<name>A0A098RY34_9BACT</name>
<keyword evidence="1" id="KW-0472">Membrane</keyword>
<dbReference type="EMBL" id="JPOS01000160">
    <property type="protein sequence ID" value="KGE84761.1"/>
    <property type="molecule type" value="Genomic_DNA"/>
</dbReference>
<dbReference type="Proteomes" id="UP000029736">
    <property type="component" value="Unassembled WGS sequence"/>
</dbReference>
<evidence type="ECO:0000256" key="1">
    <source>
        <dbReference type="SAM" id="Phobius"/>
    </source>
</evidence>
<keyword evidence="1" id="KW-0812">Transmembrane</keyword>
<proteinExistence type="predicted"/>
<gene>
    <name evidence="2" type="ORF">IX84_32140</name>
</gene>
<feature type="transmembrane region" description="Helical" evidence="1">
    <location>
        <begin position="72"/>
        <end position="90"/>
    </location>
</feature>
<keyword evidence="1" id="KW-1133">Transmembrane helix</keyword>
<comment type="caution">
    <text evidence="2">The sequence shown here is derived from an EMBL/GenBank/DDBJ whole genome shotgun (WGS) entry which is preliminary data.</text>
</comment>
<evidence type="ECO:0000313" key="3">
    <source>
        <dbReference type="Proteomes" id="UP000029736"/>
    </source>
</evidence>
<organism evidence="2 3">
    <name type="scientific">Phaeodactylibacter xiamenensis</name>
    <dbReference type="NCBI Taxonomy" id="1524460"/>
    <lineage>
        <taxon>Bacteria</taxon>
        <taxon>Pseudomonadati</taxon>
        <taxon>Bacteroidota</taxon>
        <taxon>Saprospiria</taxon>
        <taxon>Saprospirales</taxon>
        <taxon>Haliscomenobacteraceae</taxon>
        <taxon>Phaeodactylibacter</taxon>
    </lineage>
</organism>
<reference evidence="2 3" key="1">
    <citation type="journal article" date="2014" name="Int. J. Syst. Evol. Microbiol.">
        <title>Phaeodactylibacter xiamenensis gen. nov., sp. nov., a member of the family Saprospiraceae isolated from the marine alga Phaeodactylum tricornutum.</title>
        <authorList>
            <person name="Chen Z.Jr."/>
            <person name="Lei X."/>
            <person name="Lai Q."/>
            <person name="Li Y."/>
            <person name="Zhang B."/>
            <person name="Zhang J."/>
            <person name="Zhang H."/>
            <person name="Yang L."/>
            <person name="Zheng W."/>
            <person name="Tian Y."/>
            <person name="Yu Z."/>
            <person name="Xu H.Jr."/>
            <person name="Zheng T."/>
        </authorList>
    </citation>
    <scope>NUCLEOTIDE SEQUENCE [LARGE SCALE GENOMIC DNA]</scope>
    <source>
        <strain evidence="2 3">KD52</strain>
    </source>
</reference>
<evidence type="ECO:0000313" key="2">
    <source>
        <dbReference type="EMBL" id="KGE84761.1"/>
    </source>
</evidence>
<feature type="transmembrane region" description="Helical" evidence="1">
    <location>
        <begin position="6"/>
        <end position="25"/>
    </location>
</feature>
<dbReference type="AlphaFoldDB" id="A0A098RY34"/>
<protein>
    <submittedName>
        <fullName evidence="2">Uncharacterized protein</fullName>
    </submittedName>
</protein>
<sequence>MIIPFGIVYVIGMMIIEFTKTRMAIYEEKPIRKRDKRYKDGYRVDGWKSVKTGKKRELSAEEIAASRFNGNLRLVAFVLFFIIGGMIYYFDMNK</sequence>
<keyword evidence="3" id="KW-1185">Reference proteome</keyword>